<organism evidence="2 3">
    <name type="scientific">Apiospora arundinis</name>
    <dbReference type="NCBI Taxonomy" id="335852"/>
    <lineage>
        <taxon>Eukaryota</taxon>
        <taxon>Fungi</taxon>
        <taxon>Dikarya</taxon>
        <taxon>Ascomycota</taxon>
        <taxon>Pezizomycotina</taxon>
        <taxon>Sordariomycetes</taxon>
        <taxon>Xylariomycetidae</taxon>
        <taxon>Amphisphaeriales</taxon>
        <taxon>Apiosporaceae</taxon>
        <taxon>Apiospora</taxon>
    </lineage>
</organism>
<reference evidence="2 3" key="1">
    <citation type="journal article" date="2024" name="IMA Fungus">
        <title>Apiospora arundinis, a panoply of carbohydrate-active enzymes and secondary metabolites.</title>
        <authorList>
            <person name="Sorensen T."/>
            <person name="Petersen C."/>
            <person name="Muurmann A.T."/>
            <person name="Christiansen J.V."/>
            <person name="Brundto M.L."/>
            <person name="Overgaard C.K."/>
            <person name="Boysen A.T."/>
            <person name="Wollenberg R.D."/>
            <person name="Larsen T.O."/>
            <person name="Sorensen J.L."/>
            <person name="Nielsen K.L."/>
            <person name="Sondergaard T.E."/>
        </authorList>
    </citation>
    <scope>NUCLEOTIDE SEQUENCE [LARGE SCALE GENOMIC DNA]</scope>
    <source>
        <strain evidence="2 3">AAU 773</strain>
    </source>
</reference>
<evidence type="ECO:0000313" key="2">
    <source>
        <dbReference type="EMBL" id="KAK8859714.1"/>
    </source>
</evidence>
<feature type="region of interest" description="Disordered" evidence="1">
    <location>
        <begin position="460"/>
        <end position="488"/>
    </location>
</feature>
<accession>A0ABR2IAH0</accession>
<dbReference type="Proteomes" id="UP001390339">
    <property type="component" value="Unassembled WGS sequence"/>
</dbReference>
<evidence type="ECO:0000313" key="3">
    <source>
        <dbReference type="Proteomes" id="UP001390339"/>
    </source>
</evidence>
<sequence length="580" mass="66144">MDVVTLLAQDVTRQGRLPNGWKKTVFADGHRPKDATDVFLYGGSSTDARGGKARIADHEKEIVLPNRKVNSAHYEVARRPGAVYNFRLISLSPNPSLPSAPAAQGRQPEEGSFIITVEGTIMLFLNIAKKGDFENTFWPDHLSEFLAQIRQGVDGLPDLASHGLNRAWPLHQGHHRRHRLVCDHCHTKRRVVFRHPDLAKLDRWLCNICMSFYQRTKGQFPPPSVLHRRAQIRNIRQRKDRVQVPVPQGICVVCGEGGKDHWDHTTKEIHEDRMACHNCFSLARKTQSAFRFIHWRILGIHQSPCSRCQVTVYRSWFLGEDGQPTCFKCYAFEQSKLSPWNPVQGTNPYRASRPATQSEWAAFLHTKAKNETPAADKLFLDYTDIEEDTVFLVCGVRGISQWRPAKWHLDSKDRVCHHCTERWAKKPPTPEQKVEFLSRRWYTVMRIFSDLGIAYPTSKTPEETVAGGSKKSDGKRGGKPPGAKSRKDKTTAIPIPFLVSVIRSGGVLHATLECHVRLGLLGLLVLLVLLRRIWSVYSLWRRVWLLGSYEWDVYGCSSLHIPCFGCLPRVSTSEDYYYLL</sequence>
<comment type="caution">
    <text evidence="2">The sequence shown here is derived from an EMBL/GenBank/DDBJ whole genome shotgun (WGS) entry which is preliminary data.</text>
</comment>
<proteinExistence type="predicted"/>
<protein>
    <recommendedName>
        <fullName evidence="4">GATA-type domain-containing protein</fullName>
    </recommendedName>
</protein>
<gene>
    <name evidence="2" type="ORF">PGQ11_010448</name>
</gene>
<evidence type="ECO:0000256" key="1">
    <source>
        <dbReference type="SAM" id="MobiDB-lite"/>
    </source>
</evidence>
<dbReference type="EMBL" id="JAPCWZ010000006">
    <property type="protein sequence ID" value="KAK8859714.1"/>
    <property type="molecule type" value="Genomic_DNA"/>
</dbReference>
<keyword evidence="3" id="KW-1185">Reference proteome</keyword>
<name>A0ABR2IAH0_9PEZI</name>
<evidence type="ECO:0008006" key="4">
    <source>
        <dbReference type="Google" id="ProtNLM"/>
    </source>
</evidence>